<keyword evidence="3" id="KW-1185">Reference proteome</keyword>
<dbReference type="Proteomes" id="UP001595533">
    <property type="component" value="Unassembled WGS sequence"/>
</dbReference>
<evidence type="ECO:0000313" key="2">
    <source>
        <dbReference type="EMBL" id="MFC3192801.1"/>
    </source>
</evidence>
<evidence type="ECO:0000256" key="1">
    <source>
        <dbReference type="SAM" id="SignalP"/>
    </source>
</evidence>
<keyword evidence="1" id="KW-0732">Signal</keyword>
<evidence type="ECO:0000313" key="3">
    <source>
        <dbReference type="Proteomes" id="UP001595533"/>
    </source>
</evidence>
<proteinExistence type="predicted"/>
<feature type="signal peptide" evidence="1">
    <location>
        <begin position="1"/>
        <end position="26"/>
    </location>
</feature>
<sequence>MNNTNFSKSKSLVFLVSAFAWSSGQAVTPVIDRYAYLLSSDVTIDLTNKIISFSSNINNCQQAGGSPPTDTSEFAVFTNNQFIGLSYFRYDTRKKQLWMISESNDLICENGLFINDIFDNGFEVKLLTE</sequence>
<dbReference type="EMBL" id="JBHRTS010000001">
    <property type="protein sequence ID" value="MFC3192801.1"/>
    <property type="molecule type" value="Genomic_DNA"/>
</dbReference>
<reference evidence="3" key="1">
    <citation type="journal article" date="2019" name="Int. J. Syst. Evol. Microbiol.">
        <title>The Global Catalogue of Microorganisms (GCM) 10K type strain sequencing project: providing services to taxonomists for standard genome sequencing and annotation.</title>
        <authorList>
            <consortium name="The Broad Institute Genomics Platform"/>
            <consortium name="The Broad Institute Genome Sequencing Center for Infectious Disease"/>
            <person name="Wu L."/>
            <person name="Ma J."/>
        </authorList>
    </citation>
    <scope>NUCLEOTIDE SEQUENCE [LARGE SCALE GENOMIC DNA]</scope>
    <source>
        <strain evidence="3">KCTC 42953</strain>
    </source>
</reference>
<feature type="chain" id="PRO_5045730499" evidence="1">
    <location>
        <begin position="27"/>
        <end position="129"/>
    </location>
</feature>
<dbReference type="RefSeq" id="WP_077409476.1">
    <property type="nucleotide sequence ID" value="NZ_JBHRTS010000001.1"/>
</dbReference>
<gene>
    <name evidence="2" type="ORF">ACFODZ_00980</name>
</gene>
<comment type="caution">
    <text evidence="2">The sequence shown here is derived from an EMBL/GenBank/DDBJ whole genome shotgun (WGS) entry which is preliminary data.</text>
</comment>
<name>A0ABV7J9L5_9GAMM</name>
<accession>A0ABV7J9L5</accession>
<organism evidence="2 3">
    <name type="scientific">Marinicella sediminis</name>
    <dbReference type="NCBI Taxonomy" id="1792834"/>
    <lineage>
        <taxon>Bacteria</taxon>
        <taxon>Pseudomonadati</taxon>
        <taxon>Pseudomonadota</taxon>
        <taxon>Gammaproteobacteria</taxon>
        <taxon>Lysobacterales</taxon>
        <taxon>Marinicellaceae</taxon>
        <taxon>Marinicella</taxon>
    </lineage>
</organism>
<protein>
    <submittedName>
        <fullName evidence="2">Uncharacterized protein</fullName>
    </submittedName>
</protein>